<gene>
    <name evidence="6" type="ORF">BHM03_00017265</name>
</gene>
<feature type="region of interest" description="Disordered" evidence="4">
    <location>
        <begin position="179"/>
        <end position="204"/>
    </location>
</feature>
<feature type="domain" description="SUI1" evidence="5">
    <location>
        <begin position="471"/>
        <end position="523"/>
    </location>
</feature>
<dbReference type="InterPro" id="IPR036877">
    <property type="entry name" value="SUI1_dom_sf"/>
</dbReference>
<evidence type="ECO:0000256" key="4">
    <source>
        <dbReference type="SAM" id="MobiDB-lite"/>
    </source>
</evidence>
<reference evidence="6" key="1">
    <citation type="journal article" date="2018" name="Data Brief">
        <title>Genome sequence data from 17 accessions of Ensete ventricosum, a staple food crop for millions in Ethiopia.</title>
        <authorList>
            <person name="Yemataw Z."/>
            <person name="Muzemil S."/>
            <person name="Ambachew D."/>
            <person name="Tripathi L."/>
            <person name="Tesfaye K."/>
            <person name="Chala A."/>
            <person name="Farbos A."/>
            <person name="O'Neill P."/>
            <person name="Moore K."/>
            <person name="Grant M."/>
            <person name="Studholme D.J."/>
        </authorList>
    </citation>
    <scope>NUCLEOTIDE SEQUENCE [LARGE SCALE GENOMIC DNA]</scope>
    <source>
        <tissue evidence="6">Leaf</tissue>
    </source>
</reference>
<organism evidence="6">
    <name type="scientific">Ensete ventricosum</name>
    <name type="common">Abyssinian banana</name>
    <name type="synonym">Musa ensete</name>
    <dbReference type="NCBI Taxonomy" id="4639"/>
    <lineage>
        <taxon>Eukaryota</taxon>
        <taxon>Viridiplantae</taxon>
        <taxon>Streptophyta</taxon>
        <taxon>Embryophyta</taxon>
        <taxon>Tracheophyta</taxon>
        <taxon>Spermatophyta</taxon>
        <taxon>Magnoliopsida</taxon>
        <taxon>Liliopsida</taxon>
        <taxon>Zingiberales</taxon>
        <taxon>Musaceae</taxon>
        <taxon>Ensete</taxon>
    </lineage>
</organism>
<dbReference type="Gene3D" id="3.30.780.10">
    <property type="entry name" value="SUI1-like domain"/>
    <property type="match status" value="1"/>
</dbReference>
<comment type="function">
    <text evidence="1">Probably involved in translation.</text>
</comment>
<dbReference type="SUPFAM" id="SSF55159">
    <property type="entry name" value="eIF1-like"/>
    <property type="match status" value="1"/>
</dbReference>
<dbReference type="InterPro" id="IPR001950">
    <property type="entry name" value="SUI1"/>
</dbReference>
<evidence type="ECO:0000313" key="6">
    <source>
        <dbReference type="EMBL" id="RZR72809.1"/>
    </source>
</evidence>
<keyword evidence="3" id="KW-0648">Protein biosynthesis</keyword>
<dbReference type="AlphaFoldDB" id="A0A445MF21"/>
<dbReference type="CDD" id="cd11566">
    <property type="entry name" value="eIF1_SUI1"/>
    <property type="match status" value="1"/>
</dbReference>
<evidence type="ECO:0000256" key="2">
    <source>
        <dbReference type="ARBA" id="ARBA00005422"/>
    </source>
</evidence>
<dbReference type="InterPro" id="IPR005874">
    <property type="entry name" value="SUI1_euk"/>
</dbReference>
<protein>
    <recommendedName>
        <fullName evidence="5">SUI1 domain-containing protein</fullName>
    </recommendedName>
</protein>
<feature type="region of interest" description="Disordered" evidence="4">
    <location>
        <begin position="234"/>
        <end position="257"/>
    </location>
</feature>
<dbReference type="PANTHER" id="PTHR10388">
    <property type="entry name" value="EUKARYOTIC TRANSLATION INITIATION FACTOR SUI1"/>
    <property type="match status" value="1"/>
</dbReference>
<evidence type="ECO:0000259" key="5">
    <source>
        <dbReference type="PROSITE" id="PS50296"/>
    </source>
</evidence>
<name>A0A445MF21_ENSVE</name>
<sequence>MSSSEEHSYTCFTKMGCSAPRKYSLNNRPSVQNWLDPEMVDHLGTRGSSLSAHLSRVIMEAKYLSAPARSSTSQSSRMVYPRSGTSSSFTIPLPLLAEVLTVLPKASIGCSMVAFRKRFLKPALTPELGRFSAVDAPTSPTAGALAVDGATDFILLRLNISTQQKIDRIATRVSVVPESPETLDDGTIATDTDIEPHKNLRRPHDSRAEATLNREHEQPPTVPATLNRLAKNARSMMPSRHDQSTTYKYKRSTPGAAQGALSLSLSTDIKREEAPTSKGTAPQDQEKDPHRSDSPSRASACVILRLHCVGPLLSKYCSRDSRAMRYTGIVHFALCFVKLLMPRRRWRRNQYDPRQRGGSSLLSSLYCRLRRHFRYIITGSGFYCSAFACDLRESRIPVRCCKEVTLLTICTTILVGYVSEVFLLPNCTCRWTDASCNMSSWFIPFYLFILSVDAFADANADDSGAGTKDYVHIRIQQRNGRKSLTTVQGLKKEFSYNKILKDLKKEFCCNGTVVQDPELGQVISFAAFA</sequence>
<dbReference type="EMBL" id="KV875759">
    <property type="protein sequence ID" value="RZR72809.1"/>
    <property type="molecule type" value="Genomic_DNA"/>
</dbReference>
<feature type="compositionally biased region" description="Basic and acidic residues" evidence="4">
    <location>
        <begin position="284"/>
        <end position="294"/>
    </location>
</feature>
<dbReference type="Pfam" id="PF01253">
    <property type="entry name" value="SUI1"/>
    <property type="match status" value="1"/>
</dbReference>
<dbReference type="PROSITE" id="PS50296">
    <property type="entry name" value="SUI1"/>
    <property type="match status" value="1"/>
</dbReference>
<feature type="compositionally biased region" description="Basic and acidic residues" evidence="4">
    <location>
        <begin position="194"/>
        <end position="204"/>
    </location>
</feature>
<dbReference type="Proteomes" id="UP000290560">
    <property type="component" value="Unassembled WGS sequence"/>
</dbReference>
<proteinExistence type="inferred from homology"/>
<evidence type="ECO:0000256" key="3">
    <source>
        <dbReference type="ARBA" id="ARBA00022917"/>
    </source>
</evidence>
<dbReference type="GO" id="GO:0003743">
    <property type="term" value="F:translation initiation factor activity"/>
    <property type="evidence" value="ECO:0007669"/>
    <property type="project" value="InterPro"/>
</dbReference>
<feature type="region of interest" description="Disordered" evidence="4">
    <location>
        <begin position="270"/>
        <end position="295"/>
    </location>
</feature>
<accession>A0A445MF21</accession>
<comment type="similarity">
    <text evidence="2">Belongs to the SUI1 family.</text>
</comment>
<evidence type="ECO:0000256" key="1">
    <source>
        <dbReference type="ARBA" id="ARBA00003130"/>
    </source>
</evidence>